<dbReference type="Pfam" id="PF01935">
    <property type="entry name" value="DUF87"/>
    <property type="match status" value="1"/>
</dbReference>
<organism evidence="4 5">
    <name type="scientific">Flavobacterium piscisymbiosum</name>
    <dbReference type="NCBI Taxonomy" id="2893753"/>
    <lineage>
        <taxon>Bacteria</taxon>
        <taxon>Pseudomonadati</taxon>
        <taxon>Bacteroidota</taxon>
        <taxon>Flavobacteriia</taxon>
        <taxon>Flavobacteriales</taxon>
        <taxon>Flavobacteriaceae</taxon>
        <taxon>Flavobacterium</taxon>
    </lineage>
</organism>
<evidence type="ECO:0000313" key="5">
    <source>
        <dbReference type="Proteomes" id="UP001430679"/>
    </source>
</evidence>
<evidence type="ECO:0000256" key="1">
    <source>
        <dbReference type="SAM" id="MobiDB-lite"/>
    </source>
</evidence>
<comment type="caution">
    <text evidence="4">The sequence shown here is derived from an EMBL/GenBank/DDBJ whole genome shotgun (WGS) entry which is preliminary data.</text>
</comment>
<dbReference type="InterPro" id="IPR008571">
    <property type="entry name" value="HerA-like"/>
</dbReference>
<dbReference type="Proteomes" id="UP001430679">
    <property type="component" value="Unassembled WGS sequence"/>
</dbReference>
<accession>A0ABS8MM60</accession>
<dbReference type="InterPro" id="IPR025309">
    <property type="entry name" value="KTSC_dom"/>
</dbReference>
<dbReference type="Gene3D" id="3.40.50.300">
    <property type="entry name" value="P-loop containing nucleotide triphosphate hydrolases"/>
    <property type="match status" value="2"/>
</dbReference>
<dbReference type="SUPFAM" id="SSF52540">
    <property type="entry name" value="P-loop containing nucleoside triphosphate hydrolases"/>
    <property type="match status" value="1"/>
</dbReference>
<name>A0ABS8MM60_9FLAO</name>
<dbReference type="PANTHER" id="PTHR42957:SF1">
    <property type="entry name" value="HELICASE MJ1565-RELATED"/>
    <property type="match status" value="1"/>
</dbReference>
<dbReference type="RefSeq" id="WP_230039704.1">
    <property type="nucleotide sequence ID" value="NZ_JAJJMM010000001.1"/>
</dbReference>
<feature type="domain" description="Helicase HerA central" evidence="2">
    <location>
        <begin position="133"/>
        <end position="433"/>
    </location>
</feature>
<keyword evidence="5" id="KW-1185">Reference proteome</keyword>
<evidence type="ECO:0000313" key="4">
    <source>
        <dbReference type="EMBL" id="MCC9065977.1"/>
    </source>
</evidence>
<feature type="compositionally biased region" description="Basic and acidic residues" evidence="1">
    <location>
        <begin position="564"/>
        <end position="587"/>
    </location>
</feature>
<dbReference type="CDD" id="cd01127">
    <property type="entry name" value="TrwB_TraG_TraD_VirD4"/>
    <property type="match status" value="1"/>
</dbReference>
<dbReference type="Pfam" id="PF13619">
    <property type="entry name" value="KTSC"/>
    <property type="match status" value="1"/>
</dbReference>
<proteinExistence type="predicted"/>
<dbReference type="EMBL" id="JAJJMM010000001">
    <property type="protein sequence ID" value="MCC9065977.1"/>
    <property type="molecule type" value="Genomic_DNA"/>
</dbReference>
<evidence type="ECO:0000259" key="3">
    <source>
        <dbReference type="Pfam" id="PF13619"/>
    </source>
</evidence>
<protein>
    <submittedName>
        <fullName evidence="4">DUF87 domain-containing protein</fullName>
    </submittedName>
</protein>
<gene>
    <name evidence="4" type="ORF">LNP81_23535</name>
</gene>
<sequence>MAFKSTYLGTIQDVSGTSLSVALDNTAPSGLTYVDGEGYRIGQIGSFVKIPIGYIDLFGIVTQVGASAVPENQILAQPYGYRWIKVQLIGEGQRNGSFQRGISQYPTISDEVHLVSENDLKNIYGQPDKPYFVKVGHIAGAESIPALIDINKLITRHSAIVGTTGSGKSTTVASILNAISDPFKYPSARVIVFDLHGEYGHALKDRANIFKVNSDKTEGSIEKDLFIPFWALSFEELVGISFGQFSSEKDYNTILERITNAKLKSLETYPKRGIDIDSLNVDSPIPFSLNYLWHELYTKTLGKFYPDKVGKPLAYELDEDGNEMTGDPIKAIPPVFKPVNTNTANGDRVQHPTDSPLANSQQLHSLGSKLRIPRFDFLFKPGDWTPDEDGKTEKDLDSLIQEWIGSDKPITIMDLSGVPNSILNTIIGVLLRIIYDGLFWARNLSQGGRNRPLLLLMEEAHNYLNNEGSALPVVQKIVKEGRKYGIGAMIVSQRPSEVNSTILSQCGTFFALRLANATDRGHITSAVTDNLEGLTSMLPILRTGEAIILGEAVKLPMRTLIDAPPKDRRPDSQDPIIYDEKGNEDSIHPGGWGSKMEENPNYKEFVETWRAQNPFIKLTNKSKIMNRQSVSSSNIASIGYDADSQTLEIEFLNGGVYQYFDVPQHVHAELMNADSHGQYLAQNIKGAYRYSKV</sequence>
<dbReference type="InterPro" id="IPR027417">
    <property type="entry name" value="P-loop_NTPase"/>
</dbReference>
<feature type="domain" description="KTSC" evidence="3">
    <location>
        <begin position="631"/>
        <end position="688"/>
    </location>
</feature>
<dbReference type="PANTHER" id="PTHR42957">
    <property type="entry name" value="HELICASE MJ1565-RELATED"/>
    <property type="match status" value="1"/>
</dbReference>
<evidence type="ECO:0000259" key="2">
    <source>
        <dbReference type="Pfam" id="PF01935"/>
    </source>
</evidence>
<dbReference type="InterPro" id="IPR002789">
    <property type="entry name" value="HerA_central"/>
</dbReference>
<feature type="region of interest" description="Disordered" evidence="1">
    <location>
        <begin position="562"/>
        <end position="594"/>
    </location>
</feature>
<reference evidence="4" key="1">
    <citation type="submission" date="2021-11" db="EMBL/GenBank/DDBJ databases">
        <title>Description of novel Flavobacterium species.</title>
        <authorList>
            <person name="Saticioglu I.B."/>
            <person name="Ay H."/>
            <person name="Altun S."/>
            <person name="Duman M."/>
        </authorList>
    </citation>
    <scope>NUCLEOTIDE SEQUENCE</scope>
    <source>
        <strain evidence="4">F-30</strain>
    </source>
</reference>